<organism evidence="12 13">
    <name type="scientific">Pisum sativum</name>
    <name type="common">Garden pea</name>
    <name type="synonym">Lathyrus oleraceus</name>
    <dbReference type="NCBI Taxonomy" id="3888"/>
    <lineage>
        <taxon>Eukaryota</taxon>
        <taxon>Viridiplantae</taxon>
        <taxon>Streptophyta</taxon>
        <taxon>Embryophyta</taxon>
        <taxon>Tracheophyta</taxon>
        <taxon>Spermatophyta</taxon>
        <taxon>Magnoliopsida</taxon>
        <taxon>eudicotyledons</taxon>
        <taxon>Gunneridae</taxon>
        <taxon>Pentapetalae</taxon>
        <taxon>rosids</taxon>
        <taxon>fabids</taxon>
        <taxon>Fabales</taxon>
        <taxon>Fabaceae</taxon>
        <taxon>Papilionoideae</taxon>
        <taxon>50 kb inversion clade</taxon>
        <taxon>NPAAA clade</taxon>
        <taxon>Hologalegina</taxon>
        <taxon>IRL clade</taxon>
        <taxon>Fabeae</taxon>
        <taxon>Lathyrus</taxon>
    </lineage>
</organism>
<evidence type="ECO:0000256" key="10">
    <source>
        <dbReference type="SAM" id="Phobius"/>
    </source>
</evidence>
<dbReference type="GO" id="GO:0016020">
    <property type="term" value="C:membrane"/>
    <property type="evidence" value="ECO:0007669"/>
    <property type="project" value="UniProtKB-SubCell"/>
</dbReference>
<evidence type="ECO:0000259" key="11">
    <source>
        <dbReference type="Pfam" id="PF00999"/>
    </source>
</evidence>
<dbReference type="Proteomes" id="UP001058974">
    <property type="component" value="Chromosome 5"/>
</dbReference>
<evidence type="ECO:0000256" key="2">
    <source>
        <dbReference type="ARBA" id="ARBA00022448"/>
    </source>
</evidence>
<dbReference type="Gene3D" id="1.20.1530.20">
    <property type="match status" value="1"/>
</dbReference>
<dbReference type="Gramene" id="Psat05G0436600-T2">
    <property type="protein sequence ID" value="KAI5408491.1"/>
    <property type="gene ID" value="KIW84_054366"/>
</dbReference>
<feature type="transmembrane region" description="Helical" evidence="10">
    <location>
        <begin position="247"/>
        <end position="267"/>
    </location>
</feature>
<evidence type="ECO:0000256" key="6">
    <source>
        <dbReference type="ARBA" id="ARBA00022989"/>
    </source>
</evidence>
<feature type="transmembrane region" description="Helical" evidence="10">
    <location>
        <begin position="142"/>
        <end position="163"/>
    </location>
</feature>
<evidence type="ECO:0000313" key="13">
    <source>
        <dbReference type="Proteomes" id="UP001058974"/>
    </source>
</evidence>
<keyword evidence="3" id="KW-0633">Potassium transport</keyword>
<evidence type="ECO:0000313" key="12">
    <source>
        <dbReference type="EMBL" id="KAI5408491.1"/>
    </source>
</evidence>
<dbReference type="InterPro" id="IPR038770">
    <property type="entry name" value="Na+/solute_symporter_sf"/>
</dbReference>
<evidence type="ECO:0000256" key="3">
    <source>
        <dbReference type="ARBA" id="ARBA00022538"/>
    </source>
</evidence>
<evidence type="ECO:0000256" key="4">
    <source>
        <dbReference type="ARBA" id="ARBA00022692"/>
    </source>
</evidence>
<dbReference type="GO" id="GO:0006813">
    <property type="term" value="P:potassium ion transport"/>
    <property type="evidence" value="ECO:0007669"/>
    <property type="project" value="UniProtKB-KW"/>
</dbReference>
<dbReference type="EMBL" id="JAMSHJ010000005">
    <property type="protein sequence ID" value="KAI5408491.1"/>
    <property type="molecule type" value="Genomic_DNA"/>
</dbReference>
<dbReference type="PANTHER" id="PTHR32468:SF175">
    <property type="entry name" value="CATION_H+ EXCHANGER 3"/>
    <property type="match status" value="1"/>
</dbReference>
<dbReference type="PANTHER" id="PTHR32468">
    <property type="entry name" value="CATION/H + ANTIPORTER"/>
    <property type="match status" value="1"/>
</dbReference>
<feature type="transmembrane region" description="Helical" evidence="10">
    <location>
        <begin position="279"/>
        <end position="309"/>
    </location>
</feature>
<feature type="domain" description="Cation/H+ exchanger transmembrane" evidence="11">
    <location>
        <begin position="58"/>
        <end position="413"/>
    </location>
</feature>
<dbReference type="GO" id="GO:1902600">
    <property type="term" value="P:proton transmembrane transport"/>
    <property type="evidence" value="ECO:0007669"/>
    <property type="project" value="InterPro"/>
</dbReference>
<keyword evidence="2" id="KW-0813">Transport</keyword>
<sequence length="418" mass="46519">MDEASNKRLDQLTSYGMINNKKLACQYIANTANKGVWYGDNPLHATTSILVFQIILMFFVSRLTHFLLSPFHQTLLIAQILTGIIVGPLVFGRHDTSFEILFPASSIMTLSTFAEFGIIIYFFKMGVQINYKQLMRIEKRAVIIGVFGHISAIAFGLFVLSIVERISPLGSEKYEIVGLIFFGALTSCPVISNFLSEMNILSSEIGRMALSTSMVSDACMWIIYFIILTGAKAVGDKSFQVLIERALSFLFFGILYYLLRPLVIWIANRETERKSMTQGQFLCIICIILFIGFFGIIVGLPTFMTAFWFGVILPDGPPLGSILVEKLDIVGSTLIVPAYCTISGLRTSVPKIVGSKTPYMEVVIIAVYAGKFLGTILPSLHYHIEFWDSLALGLIMCCKGLMDLSMFNILLNAKDSRV</sequence>
<feature type="transmembrane region" description="Helical" evidence="10">
    <location>
        <begin position="100"/>
        <end position="122"/>
    </location>
</feature>
<keyword evidence="13" id="KW-1185">Reference proteome</keyword>
<name>A0A9D4WU48_PEA</name>
<evidence type="ECO:0000256" key="5">
    <source>
        <dbReference type="ARBA" id="ARBA00022958"/>
    </source>
</evidence>
<feature type="transmembrane region" description="Helical" evidence="10">
    <location>
        <begin position="75"/>
        <end position="94"/>
    </location>
</feature>
<accession>A0A9D4WU48</accession>
<gene>
    <name evidence="12" type="ORF">KIW84_054366</name>
</gene>
<keyword evidence="6 10" id="KW-1133">Transmembrane helix</keyword>
<feature type="transmembrane region" description="Helical" evidence="10">
    <location>
        <begin position="175"/>
        <end position="196"/>
    </location>
</feature>
<evidence type="ECO:0000256" key="9">
    <source>
        <dbReference type="ARBA" id="ARBA00038341"/>
    </source>
</evidence>
<dbReference type="GO" id="GO:0015297">
    <property type="term" value="F:antiporter activity"/>
    <property type="evidence" value="ECO:0007669"/>
    <property type="project" value="InterPro"/>
</dbReference>
<keyword evidence="4 10" id="KW-0812">Transmembrane</keyword>
<dbReference type="InterPro" id="IPR006153">
    <property type="entry name" value="Cation/H_exchanger_TM"/>
</dbReference>
<comment type="subcellular location">
    <subcellularLocation>
        <location evidence="1">Membrane</location>
        <topology evidence="1">Multi-pass membrane protein</topology>
    </subcellularLocation>
</comment>
<feature type="transmembrane region" description="Helical" evidence="10">
    <location>
        <begin position="43"/>
        <end position="63"/>
    </location>
</feature>
<proteinExistence type="inferred from homology"/>
<evidence type="ECO:0000256" key="8">
    <source>
        <dbReference type="ARBA" id="ARBA00023136"/>
    </source>
</evidence>
<comment type="caution">
    <text evidence="12">The sequence shown here is derived from an EMBL/GenBank/DDBJ whole genome shotgun (WGS) entry which is preliminary data.</text>
</comment>
<dbReference type="GO" id="GO:0012505">
    <property type="term" value="C:endomembrane system"/>
    <property type="evidence" value="ECO:0007669"/>
    <property type="project" value="TreeGrafter"/>
</dbReference>
<protein>
    <recommendedName>
        <fullName evidence="11">Cation/H+ exchanger transmembrane domain-containing protein</fullName>
    </recommendedName>
</protein>
<feature type="transmembrane region" description="Helical" evidence="10">
    <location>
        <begin position="359"/>
        <end position="384"/>
    </location>
</feature>
<comment type="similarity">
    <text evidence="9">Belongs to the monovalent cation:proton antiporter 2 (CPA2) transporter (TC 2.A.37) family. CHX (TC 2.A.37.4) subfamily.</text>
</comment>
<keyword evidence="8 10" id="KW-0472">Membrane</keyword>
<feature type="transmembrane region" description="Helical" evidence="10">
    <location>
        <begin position="208"/>
        <end position="227"/>
    </location>
</feature>
<keyword evidence="5" id="KW-0630">Potassium</keyword>
<dbReference type="Pfam" id="PF00999">
    <property type="entry name" value="Na_H_Exchanger"/>
    <property type="match status" value="1"/>
</dbReference>
<dbReference type="InterPro" id="IPR050794">
    <property type="entry name" value="CPA2_transporter"/>
</dbReference>
<reference evidence="12 13" key="1">
    <citation type="journal article" date="2022" name="Nat. Genet.">
        <title>Improved pea reference genome and pan-genome highlight genomic features and evolutionary characteristics.</title>
        <authorList>
            <person name="Yang T."/>
            <person name="Liu R."/>
            <person name="Luo Y."/>
            <person name="Hu S."/>
            <person name="Wang D."/>
            <person name="Wang C."/>
            <person name="Pandey M.K."/>
            <person name="Ge S."/>
            <person name="Xu Q."/>
            <person name="Li N."/>
            <person name="Li G."/>
            <person name="Huang Y."/>
            <person name="Saxena R.K."/>
            <person name="Ji Y."/>
            <person name="Li M."/>
            <person name="Yan X."/>
            <person name="He Y."/>
            <person name="Liu Y."/>
            <person name="Wang X."/>
            <person name="Xiang C."/>
            <person name="Varshney R.K."/>
            <person name="Ding H."/>
            <person name="Gao S."/>
            <person name="Zong X."/>
        </authorList>
    </citation>
    <scope>NUCLEOTIDE SEQUENCE [LARGE SCALE GENOMIC DNA]</scope>
    <source>
        <strain evidence="12 13">cv. Zhongwan 6</strain>
    </source>
</reference>
<keyword evidence="7" id="KW-0406">Ion transport</keyword>
<feature type="transmembrane region" description="Helical" evidence="10">
    <location>
        <begin position="390"/>
        <end position="411"/>
    </location>
</feature>
<evidence type="ECO:0000256" key="7">
    <source>
        <dbReference type="ARBA" id="ARBA00023065"/>
    </source>
</evidence>
<dbReference type="GO" id="GO:0006885">
    <property type="term" value="P:regulation of pH"/>
    <property type="evidence" value="ECO:0007669"/>
    <property type="project" value="TreeGrafter"/>
</dbReference>
<feature type="transmembrane region" description="Helical" evidence="10">
    <location>
        <begin position="329"/>
        <end position="347"/>
    </location>
</feature>
<evidence type="ECO:0000256" key="1">
    <source>
        <dbReference type="ARBA" id="ARBA00004141"/>
    </source>
</evidence>
<dbReference type="AlphaFoldDB" id="A0A9D4WU48"/>